<proteinExistence type="predicted"/>
<comment type="caution">
    <text evidence="4">The sequence shown here is derived from an EMBL/GenBank/DDBJ whole genome shotgun (WGS) entry which is preliminary data.</text>
</comment>
<organism evidence="4 5">
    <name type="scientific">Pomacea canaliculata</name>
    <name type="common">Golden apple snail</name>
    <dbReference type="NCBI Taxonomy" id="400727"/>
    <lineage>
        <taxon>Eukaryota</taxon>
        <taxon>Metazoa</taxon>
        <taxon>Spiralia</taxon>
        <taxon>Lophotrochozoa</taxon>
        <taxon>Mollusca</taxon>
        <taxon>Gastropoda</taxon>
        <taxon>Caenogastropoda</taxon>
        <taxon>Architaenioglossa</taxon>
        <taxon>Ampullarioidea</taxon>
        <taxon>Ampullariidae</taxon>
        <taxon>Pomacea</taxon>
    </lineage>
</organism>
<dbReference type="SUPFAM" id="SSF141086">
    <property type="entry name" value="Agglutinin HPA-like"/>
    <property type="match status" value="1"/>
</dbReference>
<feature type="region of interest" description="Disordered" evidence="2">
    <location>
        <begin position="84"/>
        <end position="106"/>
    </location>
</feature>
<protein>
    <submittedName>
        <fullName evidence="4">Uncharacterized protein</fullName>
    </submittedName>
</protein>
<evidence type="ECO:0000256" key="1">
    <source>
        <dbReference type="SAM" id="Coils"/>
    </source>
</evidence>
<name>A0A2T7P3L5_POMCA</name>
<dbReference type="Proteomes" id="UP000245119">
    <property type="component" value="Linkage Group LG6"/>
</dbReference>
<dbReference type="OrthoDB" id="6215533at2759"/>
<gene>
    <name evidence="4" type="ORF">C0Q70_10578</name>
</gene>
<feature type="signal peptide" evidence="3">
    <location>
        <begin position="1"/>
        <end position="21"/>
    </location>
</feature>
<feature type="coiled-coil region" evidence="1">
    <location>
        <begin position="44"/>
        <end position="78"/>
    </location>
</feature>
<evidence type="ECO:0000313" key="5">
    <source>
        <dbReference type="Proteomes" id="UP000245119"/>
    </source>
</evidence>
<sequence>MAPVHLCVLLVATSCVSQTFSKPLSGGSGRLERSDDPQPLAAVVDNLSSRLASLEASNTALKNQVTALENQLRAKRCESGTVQLYPHAQPPQQVSGSELHERSDDPQPLGAVVDNLASRLARVEASSTEMQNELGVLRAKRCESGVVGFAPHAQANVIAPDGNQSRTHTIHINFARPFATTPWVSIGMSEIDGMQFIWRYIVRLFRFVTRGAWGQLELQLPQRAPRAPIPQPEMVPKTQMVPKTALNNETKGLVPVDWSINIKDF</sequence>
<evidence type="ECO:0000256" key="3">
    <source>
        <dbReference type="SAM" id="SignalP"/>
    </source>
</evidence>
<keyword evidence="3" id="KW-0732">Signal</keyword>
<reference evidence="4 5" key="1">
    <citation type="submission" date="2018-04" db="EMBL/GenBank/DDBJ databases">
        <title>The genome of golden apple snail Pomacea canaliculata provides insight into stress tolerance and invasive adaptation.</title>
        <authorList>
            <person name="Liu C."/>
            <person name="Liu B."/>
            <person name="Ren Y."/>
            <person name="Zhang Y."/>
            <person name="Wang H."/>
            <person name="Li S."/>
            <person name="Jiang F."/>
            <person name="Yin L."/>
            <person name="Zhang G."/>
            <person name="Qian W."/>
            <person name="Fan W."/>
        </authorList>
    </citation>
    <scope>NUCLEOTIDE SEQUENCE [LARGE SCALE GENOMIC DNA]</scope>
    <source>
        <strain evidence="4">SZHN2017</strain>
        <tissue evidence="4">Muscle</tissue>
    </source>
</reference>
<dbReference type="InterPro" id="IPR037221">
    <property type="entry name" value="H-type_lectin_dom_sf"/>
</dbReference>
<keyword evidence="5" id="KW-1185">Reference proteome</keyword>
<evidence type="ECO:0000256" key="2">
    <source>
        <dbReference type="SAM" id="MobiDB-lite"/>
    </source>
</evidence>
<keyword evidence="1" id="KW-0175">Coiled coil</keyword>
<dbReference type="AlphaFoldDB" id="A0A2T7P3L5"/>
<feature type="chain" id="PRO_5015471036" evidence="3">
    <location>
        <begin position="22"/>
        <end position="265"/>
    </location>
</feature>
<evidence type="ECO:0000313" key="4">
    <source>
        <dbReference type="EMBL" id="PVD28001.1"/>
    </source>
</evidence>
<dbReference type="EMBL" id="PZQS01000006">
    <property type="protein sequence ID" value="PVD28001.1"/>
    <property type="molecule type" value="Genomic_DNA"/>
</dbReference>
<accession>A0A2T7P3L5</accession>